<reference evidence="2" key="1">
    <citation type="journal article" date="2014" name="Int. J. Syst. Evol. Microbiol.">
        <title>Complete genome sequence of Corynebacterium casei LMG S-19264T (=DSM 44701T), isolated from a smear-ripened cheese.</title>
        <authorList>
            <consortium name="US DOE Joint Genome Institute (JGI-PGF)"/>
            <person name="Walter F."/>
            <person name="Albersmeier A."/>
            <person name="Kalinowski J."/>
            <person name="Ruckert C."/>
        </authorList>
    </citation>
    <scope>NUCLEOTIDE SEQUENCE</scope>
    <source>
        <strain evidence="2">JCM 3051</strain>
    </source>
</reference>
<comment type="caution">
    <text evidence="2">The sequence shown here is derived from an EMBL/GenBank/DDBJ whole genome shotgun (WGS) entry which is preliminary data.</text>
</comment>
<reference evidence="2" key="2">
    <citation type="submission" date="2020-09" db="EMBL/GenBank/DDBJ databases">
        <authorList>
            <person name="Sun Q."/>
            <person name="Ohkuma M."/>
        </authorList>
    </citation>
    <scope>NUCLEOTIDE SEQUENCE</scope>
    <source>
        <strain evidence="2">JCM 3051</strain>
    </source>
</reference>
<accession>A0A8H9GHU5</accession>
<dbReference type="AlphaFoldDB" id="A0A8H9GHU5"/>
<evidence type="ECO:0008006" key="4">
    <source>
        <dbReference type="Google" id="ProtNLM"/>
    </source>
</evidence>
<keyword evidence="1" id="KW-0732">Signal</keyword>
<evidence type="ECO:0000313" key="3">
    <source>
        <dbReference type="Proteomes" id="UP000655589"/>
    </source>
</evidence>
<protein>
    <recommendedName>
        <fullName evidence="4">Secreted protein</fullName>
    </recommendedName>
</protein>
<feature type="signal peptide" evidence="1">
    <location>
        <begin position="1"/>
        <end position="37"/>
    </location>
</feature>
<evidence type="ECO:0000256" key="1">
    <source>
        <dbReference type="SAM" id="SignalP"/>
    </source>
</evidence>
<proteinExistence type="predicted"/>
<name>A0A8H9GHU5_9MICO</name>
<feature type="chain" id="PRO_5034288843" description="Secreted protein" evidence="1">
    <location>
        <begin position="38"/>
        <end position="173"/>
    </location>
</feature>
<dbReference type="Proteomes" id="UP000655589">
    <property type="component" value="Unassembled WGS sequence"/>
</dbReference>
<evidence type="ECO:0000313" key="2">
    <source>
        <dbReference type="EMBL" id="GGM29628.1"/>
    </source>
</evidence>
<keyword evidence="3" id="KW-1185">Reference proteome</keyword>
<dbReference type="EMBL" id="BMPT01000010">
    <property type="protein sequence ID" value="GGM29628.1"/>
    <property type="molecule type" value="Genomic_DNA"/>
</dbReference>
<organism evidence="2 3">
    <name type="scientific">Promicromonospora citrea</name>
    <dbReference type="NCBI Taxonomy" id="43677"/>
    <lineage>
        <taxon>Bacteria</taxon>
        <taxon>Bacillati</taxon>
        <taxon>Actinomycetota</taxon>
        <taxon>Actinomycetes</taxon>
        <taxon>Micrococcales</taxon>
        <taxon>Promicromonosporaceae</taxon>
        <taxon>Promicromonospora</taxon>
    </lineage>
</organism>
<dbReference type="RefSeq" id="WP_171105542.1">
    <property type="nucleotide sequence ID" value="NZ_BMPT01000010.1"/>
</dbReference>
<sequence length="173" mass="18309">MNLNFSQTGRLSRVLVGAAALGAVVATSLALTSPAVATQSGVAADERPPHAVEDFNYPGADRVLAEQGFEVRRGDGHIVVADCATEDVLRISTYGDGFKCFRTTGDSGWITLAIDRANGVRTNSATSTHLELTSESGDEQVYDVAANDWEAIGSSDQDSGGEDFTLLEIRVTR</sequence>
<gene>
    <name evidence="2" type="ORF">GCM10010102_26490</name>
</gene>